<accession>A0A4Q0PI07</accession>
<keyword evidence="1" id="KW-0732">Signal</keyword>
<feature type="domain" description="Glutaminase A central" evidence="3">
    <location>
        <begin position="491"/>
        <end position="827"/>
    </location>
</feature>
<feature type="signal peptide" evidence="1">
    <location>
        <begin position="1"/>
        <end position="19"/>
    </location>
</feature>
<dbReference type="InterPro" id="IPR032515">
    <property type="entry name" value="DUF4964"/>
</dbReference>
<sequence length="837" mass="94106">MTTYFRYLILLLISLQVFTACVSVKDNEQSPIASTDNSAQLRAPAYPLVTHNPNFSIWSMGDELNASSTKHWTEQDQSLVGIAEVDGELYRFLGMESKVYKTLLPASDEQSYKVLYTEEKQKGDWFKANYDASNWKTGEAPFSDDRSEAKTIWESDELFYRRSFDLEQIDVEKLYVKLRHDDDVKVYINGIEIYDFKGWQHSFKYIPLNDEALRSLRKKENILAIHIKNTAGGRWLDAGLVKEVKIPGLDGVKTAKQTNVSLTANQTIYNFICGGTDLTATFTSPLLIEDLKIYARPVTYLTVNAVSNDGKKHKVRVYLGASGNIAANTPSQKLTARKYGHDGLLTLKVGTKDQPVLEKKGDDLRVDWGHFYVASPSQNVIQYISDSKNSLIGFIGNTSLKSDVIPETGLIMNTIADLGEIESSADCIFLLGYDEGESVNYFGQSLKPWYKKETASFDELLSHAYADYDDVMDRVKSFDTKLYKDALEAGGKKYADLCVIAYRQAIAAHVLVESPKGEILFLSKENNSNGSINTVDVTYPSAPLFLVYNPDLLKGMLNGIFEYSESGRWKKPFPAHDLGTYPIATGQTYGEDMPVEEAGNMLILTAAIAKEEGNADYANKHWNTLTIWADYLMKSGFDPANQLSTDDFAGHLARNANLSVKAIMAIASYGKLASMLGKSDVGDKYLRAAKDMALKWKAIAADGDHYVLAFESDDTWSQKYNLVWDDILNLNIFPEDVQQTEVAYYLTKQEDYGLPLDSRKTYTKSDWVLWTATLAENPEDFNKLMTPMWNFANYTPDRVPLSDWHETTNSRKVGFKARSVVGGYFIKMLKEQTTTKS</sequence>
<evidence type="ECO:0000259" key="4">
    <source>
        <dbReference type="Pfam" id="PF17168"/>
    </source>
</evidence>
<dbReference type="InterPro" id="IPR033433">
    <property type="entry name" value="GtaA_N"/>
</dbReference>
<dbReference type="SUPFAM" id="SSF49785">
    <property type="entry name" value="Galactose-binding domain-like"/>
    <property type="match status" value="1"/>
</dbReference>
<dbReference type="SUPFAM" id="SSF48208">
    <property type="entry name" value="Six-hairpin glycosidases"/>
    <property type="match status" value="1"/>
</dbReference>
<name>A0A4Q0PI07_9FLAO</name>
<dbReference type="Proteomes" id="UP000290608">
    <property type="component" value="Unassembled WGS sequence"/>
</dbReference>
<dbReference type="InterPro" id="IPR008979">
    <property type="entry name" value="Galactose-bd-like_sf"/>
</dbReference>
<dbReference type="Pfam" id="PF16334">
    <property type="entry name" value="DUF4964"/>
    <property type="match status" value="1"/>
</dbReference>
<gene>
    <name evidence="5" type="ORF">DSL99_3443</name>
</gene>
<dbReference type="AlphaFoldDB" id="A0A4Q0PI07"/>
<dbReference type="InterPro" id="IPR052743">
    <property type="entry name" value="Glutaminase_GtaA"/>
</dbReference>
<dbReference type="InterPro" id="IPR032514">
    <property type="entry name" value="GtaA_central"/>
</dbReference>
<feature type="domain" description="DUF4964" evidence="2">
    <location>
        <begin position="17"/>
        <end position="101"/>
    </location>
</feature>
<dbReference type="Pfam" id="PF16335">
    <property type="entry name" value="GtaA_6_Hairpin"/>
    <property type="match status" value="1"/>
</dbReference>
<evidence type="ECO:0000256" key="1">
    <source>
        <dbReference type="SAM" id="SignalP"/>
    </source>
</evidence>
<organism evidence="5 6">
    <name type="scientific">Leeuwenhoekiella marinoflava</name>
    <dbReference type="NCBI Taxonomy" id="988"/>
    <lineage>
        <taxon>Bacteria</taxon>
        <taxon>Pseudomonadati</taxon>
        <taxon>Bacteroidota</taxon>
        <taxon>Flavobacteriia</taxon>
        <taxon>Flavobacteriales</taxon>
        <taxon>Flavobacteriaceae</taxon>
        <taxon>Leeuwenhoekiella</taxon>
    </lineage>
</organism>
<dbReference type="EMBL" id="QOVL01000021">
    <property type="protein sequence ID" value="RXG25899.1"/>
    <property type="molecule type" value="Genomic_DNA"/>
</dbReference>
<feature type="domain" description="Glutaminase A N-terminal" evidence="4">
    <location>
        <begin position="266"/>
        <end position="485"/>
    </location>
</feature>
<evidence type="ECO:0000259" key="2">
    <source>
        <dbReference type="Pfam" id="PF16334"/>
    </source>
</evidence>
<evidence type="ECO:0000313" key="6">
    <source>
        <dbReference type="Proteomes" id="UP000290608"/>
    </source>
</evidence>
<evidence type="ECO:0000313" key="5">
    <source>
        <dbReference type="EMBL" id="RXG25899.1"/>
    </source>
</evidence>
<comment type="caution">
    <text evidence="5">The sequence shown here is derived from an EMBL/GenBank/DDBJ whole genome shotgun (WGS) entry which is preliminary data.</text>
</comment>
<dbReference type="STRING" id="1122159.SAMN02745246_02154"/>
<protein>
    <recommendedName>
        <fullName evidence="7">L-glutaminase</fullName>
    </recommendedName>
</protein>
<dbReference type="RefSeq" id="WP_083557914.1">
    <property type="nucleotide sequence ID" value="NZ_QOVL01000021.1"/>
</dbReference>
<dbReference type="GO" id="GO:0005975">
    <property type="term" value="P:carbohydrate metabolic process"/>
    <property type="evidence" value="ECO:0007669"/>
    <property type="project" value="InterPro"/>
</dbReference>
<dbReference type="PROSITE" id="PS51257">
    <property type="entry name" value="PROKAR_LIPOPROTEIN"/>
    <property type="match status" value="1"/>
</dbReference>
<dbReference type="Gene3D" id="2.60.120.260">
    <property type="entry name" value="Galactose-binding domain-like"/>
    <property type="match status" value="1"/>
</dbReference>
<dbReference type="Pfam" id="PF17168">
    <property type="entry name" value="DUF5127"/>
    <property type="match status" value="1"/>
</dbReference>
<evidence type="ECO:0000259" key="3">
    <source>
        <dbReference type="Pfam" id="PF16335"/>
    </source>
</evidence>
<dbReference type="PANTHER" id="PTHR31987:SF1">
    <property type="entry name" value="GLUTAMINASE A"/>
    <property type="match status" value="1"/>
</dbReference>
<dbReference type="InterPro" id="IPR008928">
    <property type="entry name" value="6-hairpin_glycosidase_sf"/>
</dbReference>
<reference evidence="5 6" key="1">
    <citation type="submission" date="2018-07" db="EMBL/GenBank/DDBJ databases">
        <title>Leeuwenhoekiella genomics.</title>
        <authorList>
            <person name="Tahon G."/>
            <person name="Willems A."/>
        </authorList>
    </citation>
    <scope>NUCLEOTIDE SEQUENCE [LARGE SCALE GENOMIC DNA]</scope>
    <source>
        <strain evidence="5 6">LMG 1345</strain>
    </source>
</reference>
<dbReference type="PANTHER" id="PTHR31987">
    <property type="entry name" value="GLUTAMINASE A-RELATED"/>
    <property type="match status" value="1"/>
</dbReference>
<proteinExistence type="predicted"/>
<evidence type="ECO:0008006" key="7">
    <source>
        <dbReference type="Google" id="ProtNLM"/>
    </source>
</evidence>
<feature type="chain" id="PRO_5020430440" description="L-glutaminase" evidence="1">
    <location>
        <begin position="20"/>
        <end position="837"/>
    </location>
</feature>